<dbReference type="InterPro" id="IPR052036">
    <property type="entry name" value="Hydrolase/PRTase-associated"/>
</dbReference>
<organism evidence="1 2">
    <name type="scientific">Peribacillus simplex NBRC 15720 = DSM 1321</name>
    <dbReference type="NCBI Taxonomy" id="1349754"/>
    <lineage>
        <taxon>Bacteria</taxon>
        <taxon>Bacillati</taxon>
        <taxon>Bacillota</taxon>
        <taxon>Bacilli</taxon>
        <taxon>Bacillales</taxon>
        <taxon>Bacillaceae</taxon>
        <taxon>Peribacillus</taxon>
    </lineage>
</organism>
<dbReference type="GO" id="GO:0008168">
    <property type="term" value="F:methyltransferase activity"/>
    <property type="evidence" value="ECO:0007669"/>
    <property type="project" value="UniProtKB-KW"/>
</dbReference>
<dbReference type="InterPro" id="IPR007815">
    <property type="entry name" value="Emycin_Estase"/>
</dbReference>
<dbReference type="InterPro" id="IPR014622">
    <property type="entry name" value="UCP036794_erythomycin"/>
</dbReference>
<dbReference type="PIRSF" id="PIRSF036794">
    <property type="entry name" value="UCP_erythr_ester"/>
    <property type="match status" value="1"/>
</dbReference>
<dbReference type="GO" id="GO:0046677">
    <property type="term" value="P:response to antibiotic"/>
    <property type="evidence" value="ECO:0007669"/>
    <property type="project" value="InterPro"/>
</dbReference>
<keyword evidence="1" id="KW-0489">Methyltransferase</keyword>
<dbReference type="CDD" id="cd14728">
    <property type="entry name" value="Ere-like"/>
    <property type="match status" value="1"/>
</dbReference>
<protein>
    <submittedName>
        <fullName evidence="1">Protein-L-isoaspartate O-methyltransferase</fullName>
    </submittedName>
</protein>
<accession>A0A223EBW6</accession>
<keyword evidence="1" id="KW-0808">Transferase</keyword>
<dbReference type="Gene3D" id="3.30.1870.10">
    <property type="entry name" value="EreA-like, domain 2"/>
    <property type="match status" value="1"/>
</dbReference>
<dbReference type="SUPFAM" id="SSF159501">
    <property type="entry name" value="EreA/ChaN-like"/>
    <property type="match status" value="1"/>
</dbReference>
<dbReference type="GO" id="GO:0032259">
    <property type="term" value="P:methylation"/>
    <property type="evidence" value="ECO:0007669"/>
    <property type="project" value="UniProtKB-KW"/>
</dbReference>
<gene>
    <name evidence="1" type="ORF">BS1321_01355</name>
</gene>
<sequence length="433" mass="49829">MMFVKEQGGKTVHHNLVQSIIEQSVKLTSEADWDKLVQQVNNSKFVLLGEASHGTSEFYTARVEITKKLIQEKGFTFVAVEGDWPACQAINRYVKGYDLVTRSAKDVLKSFDRWPTWMWANEEMIELIEWLKEYNESGQNQMKVGFYGIDIYSLWESMDEVIHYLKQIDSPDLDAARQAFTCFEPFNRNNEEYAVSAGIFSEDCIEEVAKLLTTIQRKKEKYPHHEELNLNLQVNALVAYNAENYYRTMVVHDDRSWNIRDMHMVDALNEIMDFYGSKGKAIVWEHNTHVGDASATDMRDSGMINVGQVICEQNPTEDVFITGFGTYRGTVIAADEWGMDLEIKTVPPAMNGSWEEAMHLSGAYDKLLIFTDENRHLFQGRIGHRAIGVVYRPEHEQYGNYVPSVMSDRYDAFVYLDETQALHPLLHEKAPVV</sequence>
<dbReference type="PANTHER" id="PTHR31299">
    <property type="entry name" value="ESTERASE, PUTATIVE (AFU_ORTHOLOGUE AFUA_1G05850)-RELATED"/>
    <property type="match status" value="1"/>
</dbReference>
<name>A0A223EBW6_9BACI</name>
<dbReference type="PANTHER" id="PTHR31299:SF0">
    <property type="entry name" value="ESTERASE, PUTATIVE (AFU_ORTHOLOGUE AFUA_1G05850)-RELATED"/>
    <property type="match status" value="1"/>
</dbReference>
<dbReference type="AlphaFoldDB" id="A0A223EBW6"/>
<proteinExistence type="predicted"/>
<dbReference type="EMBL" id="CP017704">
    <property type="protein sequence ID" value="ASS92742.1"/>
    <property type="molecule type" value="Genomic_DNA"/>
</dbReference>
<evidence type="ECO:0000313" key="1">
    <source>
        <dbReference type="EMBL" id="ASS92742.1"/>
    </source>
</evidence>
<evidence type="ECO:0000313" key="2">
    <source>
        <dbReference type="Proteomes" id="UP000214618"/>
    </source>
</evidence>
<reference evidence="1 2" key="1">
    <citation type="submission" date="2016-10" db="EMBL/GenBank/DDBJ databases">
        <title>The whole genome sequencing and assembly of Bacillus simplex DSM 1321 strain.</title>
        <authorList>
            <person name="Park M.-K."/>
            <person name="Lee Y.-J."/>
            <person name="Yi H."/>
            <person name="Bahn Y.-S."/>
            <person name="Kim J.F."/>
            <person name="Lee D.-W."/>
        </authorList>
    </citation>
    <scope>NUCLEOTIDE SEQUENCE [LARGE SCALE GENOMIC DNA]</scope>
    <source>
        <strain evidence="1 2">DSM 1321</strain>
    </source>
</reference>
<dbReference type="Pfam" id="PF05139">
    <property type="entry name" value="Erythro_esteras"/>
    <property type="match status" value="1"/>
</dbReference>
<dbReference type="Gene3D" id="3.40.1660.10">
    <property type="entry name" value="EreA-like (biosynthetic domain)"/>
    <property type="match status" value="1"/>
</dbReference>
<dbReference type="Proteomes" id="UP000214618">
    <property type="component" value="Chromosome"/>
</dbReference>